<dbReference type="EMBL" id="HE616748">
    <property type="protein sequence ID" value="CCE93740.1"/>
    <property type="molecule type" value="Genomic_DNA"/>
</dbReference>
<organism evidence="2 3">
    <name type="scientific">Torulaspora delbrueckii</name>
    <name type="common">Yeast</name>
    <name type="synonym">Candida colliculosa</name>
    <dbReference type="NCBI Taxonomy" id="4950"/>
    <lineage>
        <taxon>Eukaryota</taxon>
        <taxon>Fungi</taxon>
        <taxon>Dikarya</taxon>
        <taxon>Ascomycota</taxon>
        <taxon>Saccharomycotina</taxon>
        <taxon>Saccharomycetes</taxon>
        <taxon>Saccharomycetales</taxon>
        <taxon>Saccharomycetaceae</taxon>
        <taxon>Torulaspora</taxon>
    </lineage>
</organism>
<dbReference type="GeneID" id="11505035"/>
<keyword evidence="3" id="KW-1185">Reference proteome</keyword>
<proteinExistence type="predicted"/>
<sequence length="97" mass="10939">MSQSGSHTAQTSPSPESRPKPPTKDEPKNKKFSTDPVTPWQLEPKGVPIRTFAGYEFKLNGWVRQDVQQQRSQQIHQIPPSSQDNKSEIEIDSSSVH</sequence>
<evidence type="ECO:0000313" key="2">
    <source>
        <dbReference type="EMBL" id="CCE93740.1"/>
    </source>
</evidence>
<reference evidence="2 3" key="1">
    <citation type="journal article" date="2011" name="Proc. Natl. Acad. Sci. U.S.A.">
        <title>Evolutionary erosion of yeast sex chromosomes by mating-type switching accidents.</title>
        <authorList>
            <person name="Gordon J.L."/>
            <person name="Armisen D."/>
            <person name="Proux-Wera E."/>
            <person name="Oheigeartaigh S.S."/>
            <person name="Byrne K.P."/>
            <person name="Wolfe K.H."/>
        </authorList>
    </citation>
    <scope>NUCLEOTIDE SEQUENCE [LARGE SCALE GENOMIC DNA]</scope>
    <source>
        <strain evidence="3">ATCC 10662 / CBS 1146 / NBRC 0425 / NCYC 2629 / NRRL Y-866</strain>
    </source>
</reference>
<dbReference type="Proteomes" id="UP000005627">
    <property type="component" value="Chromosome 7"/>
</dbReference>
<feature type="compositionally biased region" description="Polar residues" evidence="1">
    <location>
        <begin position="1"/>
        <end position="15"/>
    </location>
</feature>
<dbReference type="AlphaFoldDB" id="G8ZXX3"/>
<dbReference type="RefSeq" id="XP_003682951.1">
    <property type="nucleotide sequence ID" value="XM_003682903.1"/>
</dbReference>
<name>G8ZXX3_TORDE</name>
<dbReference type="HOGENOM" id="CLU_2348170_0_0_1"/>
<dbReference type="OrthoDB" id="4054682at2759"/>
<dbReference type="FunCoup" id="G8ZXX3">
    <property type="interactions" value="80"/>
</dbReference>
<feature type="region of interest" description="Disordered" evidence="1">
    <location>
        <begin position="66"/>
        <end position="97"/>
    </location>
</feature>
<feature type="region of interest" description="Disordered" evidence="1">
    <location>
        <begin position="1"/>
        <end position="46"/>
    </location>
</feature>
<feature type="compositionally biased region" description="Low complexity" evidence="1">
    <location>
        <begin position="66"/>
        <end position="84"/>
    </location>
</feature>
<feature type="compositionally biased region" description="Basic and acidic residues" evidence="1">
    <location>
        <begin position="17"/>
        <end position="33"/>
    </location>
</feature>
<dbReference type="KEGG" id="tdl:TDEL_0G03730"/>
<accession>G8ZXX3</accession>
<dbReference type="InParanoid" id="G8ZXX3"/>
<evidence type="ECO:0000313" key="3">
    <source>
        <dbReference type="Proteomes" id="UP000005627"/>
    </source>
</evidence>
<gene>
    <name evidence="2" type="primary">TDEL0G03730</name>
    <name evidence="2" type="ORF">TDEL_0G03730</name>
</gene>
<evidence type="ECO:0000256" key="1">
    <source>
        <dbReference type="SAM" id="MobiDB-lite"/>
    </source>
</evidence>
<protein>
    <submittedName>
        <fullName evidence="2">Uncharacterized protein</fullName>
    </submittedName>
</protein>